<reference evidence="1" key="1">
    <citation type="journal article" date="2021" name="PeerJ">
        <title>Extensive microbial diversity within the chicken gut microbiome revealed by metagenomics and culture.</title>
        <authorList>
            <person name="Gilroy R."/>
            <person name="Ravi A."/>
            <person name="Getino M."/>
            <person name="Pursley I."/>
            <person name="Horton D.L."/>
            <person name="Alikhan N.F."/>
            <person name="Baker D."/>
            <person name="Gharbi K."/>
            <person name="Hall N."/>
            <person name="Watson M."/>
            <person name="Adriaenssens E.M."/>
            <person name="Foster-Nyarko E."/>
            <person name="Jarju S."/>
            <person name="Secka A."/>
            <person name="Antonio M."/>
            <person name="Oren A."/>
            <person name="Chaudhuri R.R."/>
            <person name="La Ragione R."/>
            <person name="Hildebrand F."/>
            <person name="Pallen M.J."/>
        </authorList>
    </citation>
    <scope>NUCLEOTIDE SEQUENCE</scope>
    <source>
        <strain evidence="1">G3-2149</strain>
    </source>
</reference>
<dbReference type="SUPFAM" id="SSF109604">
    <property type="entry name" value="HD-domain/PDEase-like"/>
    <property type="match status" value="1"/>
</dbReference>
<name>A0A9E2L6N3_9BACT</name>
<evidence type="ECO:0000313" key="2">
    <source>
        <dbReference type="Proteomes" id="UP000823865"/>
    </source>
</evidence>
<dbReference type="EMBL" id="JAHLFU010000086">
    <property type="protein sequence ID" value="MBU3853094.1"/>
    <property type="molecule type" value="Genomic_DNA"/>
</dbReference>
<organism evidence="1 2">
    <name type="scientific">Candidatus Paraprevotella stercoravium</name>
    <dbReference type="NCBI Taxonomy" id="2838725"/>
    <lineage>
        <taxon>Bacteria</taxon>
        <taxon>Pseudomonadati</taxon>
        <taxon>Bacteroidota</taxon>
        <taxon>Bacteroidia</taxon>
        <taxon>Bacteroidales</taxon>
        <taxon>Prevotellaceae</taxon>
        <taxon>Paraprevotella</taxon>
    </lineage>
</organism>
<evidence type="ECO:0000313" key="1">
    <source>
        <dbReference type="EMBL" id="MBU3853094.1"/>
    </source>
</evidence>
<reference evidence="1" key="2">
    <citation type="submission" date="2021-04" db="EMBL/GenBank/DDBJ databases">
        <authorList>
            <person name="Gilroy R."/>
        </authorList>
    </citation>
    <scope>NUCLEOTIDE SEQUENCE</scope>
    <source>
        <strain evidence="1">G3-2149</strain>
    </source>
</reference>
<gene>
    <name evidence="1" type="ORF">H9789_04645</name>
</gene>
<sequence>MKAKEEFMELLRSTNREGVEDLLAALEDMGFFTAPASSNHHLNVEGGLVEHSLNTCKAALMVWEGMIGLEPGLVKEVERESVIIASLLHDVCKSDIYFRTIKKRKTALGIWEDSEGYKVSYKNFPMGHGEKSVILLLCNGLALTDDEMLAIRWHMGAWGINMNSYEDQRCFDASQKLYPLVTIIQTADKLAANILERDGADLDEL</sequence>
<dbReference type="Proteomes" id="UP000823865">
    <property type="component" value="Unassembled WGS sequence"/>
</dbReference>
<protein>
    <submittedName>
        <fullName evidence="1">HD family phosphohydrolase</fullName>
    </submittedName>
</protein>
<dbReference type="Gene3D" id="1.10.3210.10">
    <property type="entry name" value="Hypothetical protein af1432"/>
    <property type="match status" value="1"/>
</dbReference>
<proteinExistence type="predicted"/>
<comment type="caution">
    <text evidence="1">The sequence shown here is derived from an EMBL/GenBank/DDBJ whole genome shotgun (WGS) entry which is preliminary data.</text>
</comment>
<dbReference type="AlphaFoldDB" id="A0A9E2L6N3"/>
<accession>A0A9E2L6N3</accession>